<keyword evidence="4" id="KW-0804">Transcription</keyword>
<keyword evidence="2" id="KW-0731">Sigma factor</keyword>
<keyword evidence="8" id="KW-1185">Reference proteome</keyword>
<dbReference type="InterPro" id="IPR007627">
    <property type="entry name" value="RNA_pol_sigma70_r2"/>
</dbReference>
<gene>
    <name evidence="7" type="ORF">SAMN04487775_107230</name>
</gene>
<dbReference type="GO" id="GO:0016987">
    <property type="term" value="F:sigma factor activity"/>
    <property type="evidence" value="ECO:0007669"/>
    <property type="project" value="UniProtKB-KW"/>
</dbReference>
<protein>
    <submittedName>
        <fullName evidence="7">RNA polymerase primary sigma factor</fullName>
    </submittedName>
</protein>
<organism evidence="7 8">
    <name type="scientific">Treponema bryantii</name>
    <dbReference type="NCBI Taxonomy" id="163"/>
    <lineage>
        <taxon>Bacteria</taxon>
        <taxon>Pseudomonadati</taxon>
        <taxon>Spirochaetota</taxon>
        <taxon>Spirochaetia</taxon>
        <taxon>Spirochaetales</taxon>
        <taxon>Treponemataceae</taxon>
        <taxon>Treponema</taxon>
    </lineage>
</organism>
<evidence type="ECO:0000259" key="6">
    <source>
        <dbReference type="Pfam" id="PF04545"/>
    </source>
</evidence>
<evidence type="ECO:0000259" key="5">
    <source>
        <dbReference type="Pfam" id="PF04542"/>
    </source>
</evidence>
<dbReference type="InterPro" id="IPR013324">
    <property type="entry name" value="RNA_pol_sigma_r3/r4-like"/>
</dbReference>
<dbReference type="GO" id="GO:0006352">
    <property type="term" value="P:DNA-templated transcription initiation"/>
    <property type="evidence" value="ECO:0007669"/>
    <property type="project" value="InterPro"/>
</dbReference>
<evidence type="ECO:0000313" key="7">
    <source>
        <dbReference type="EMBL" id="SFI88979.1"/>
    </source>
</evidence>
<dbReference type="NCBIfam" id="TIGR02937">
    <property type="entry name" value="sigma70-ECF"/>
    <property type="match status" value="1"/>
</dbReference>
<reference evidence="8" key="1">
    <citation type="submission" date="2016-10" db="EMBL/GenBank/DDBJ databases">
        <authorList>
            <person name="Varghese N."/>
            <person name="Submissions S."/>
        </authorList>
    </citation>
    <scope>NUCLEOTIDE SEQUENCE [LARGE SCALE GENOMIC DNA]</scope>
    <source>
        <strain evidence="8">XBD1002</strain>
    </source>
</reference>
<evidence type="ECO:0000256" key="3">
    <source>
        <dbReference type="ARBA" id="ARBA00023125"/>
    </source>
</evidence>
<dbReference type="Gene3D" id="1.20.120.1810">
    <property type="match status" value="1"/>
</dbReference>
<dbReference type="Proteomes" id="UP000182737">
    <property type="component" value="Unassembled WGS sequence"/>
</dbReference>
<feature type="domain" description="RNA polymerase sigma-70 region 2" evidence="5">
    <location>
        <begin position="44"/>
        <end position="109"/>
    </location>
</feature>
<dbReference type="InterPro" id="IPR013325">
    <property type="entry name" value="RNA_pol_sigma_r2"/>
</dbReference>
<accession>A0A1I3LW66</accession>
<evidence type="ECO:0000256" key="4">
    <source>
        <dbReference type="ARBA" id="ARBA00023163"/>
    </source>
</evidence>
<name>A0A1I3LW66_9SPIR</name>
<dbReference type="Pfam" id="PF04542">
    <property type="entry name" value="Sigma70_r2"/>
    <property type="match status" value="1"/>
</dbReference>
<evidence type="ECO:0000256" key="1">
    <source>
        <dbReference type="ARBA" id="ARBA00023015"/>
    </source>
</evidence>
<keyword evidence="3" id="KW-0238">DNA-binding</keyword>
<dbReference type="PANTHER" id="PTHR30603:SF47">
    <property type="entry name" value="RNA POLYMERASE SIGMA FACTOR SIGD, CHLOROPLASTIC"/>
    <property type="match status" value="1"/>
</dbReference>
<dbReference type="InterPro" id="IPR007630">
    <property type="entry name" value="RNA_pol_sigma70_r4"/>
</dbReference>
<evidence type="ECO:0000313" key="8">
    <source>
        <dbReference type="Proteomes" id="UP000182737"/>
    </source>
</evidence>
<dbReference type="PANTHER" id="PTHR30603">
    <property type="entry name" value="RNA POLYMERASE SIGMA FACTOR RPO"/>
    <property type="match status" value="1"/>
</dbReference>
<dbReference type="EMBL" id="FORI01000007">
    <property type="protein sequence ID" value="SFI88979.1"/>
    <property type="molecule type" value="Genomic_DNA"/>
</dbReference>
<dbReference type="InterPro" id="IPR050239">
    <property type="entry name" value="Sigma-70_RNA_pol_init_factors"/>
</dbReference>
<dbReference type="AlphaFoldDB" id="A0A1I3LW66"/>
<dbReference type="InterPro" id="IPR014284">
    <property type="entry name" value="RNA_pol_sigma-70_dom"/>
</dbReference>
<proteinExistence type="predicted"/>
<dbReference type="Pfam" id="PF04545">
    <property type="entry name" value="Sigma70_r4"/>
    <property type="match status" value="1"/>
</dbReference>
<dbReference type="OrthoDB" id="9809557at2"/>
<evidence type="ECO:0000256" key="2">
    <source>
        <dbReference type="ARBA" id="ARBA00023082"/>
    </source>
</evidence>
<dbReference type="GO" id="GO:0003677">
    <property type="term" value="F:DNA binding"/>
    <property type="evidence" value="ECO:0007669"/>
    <property type="project" value="UniProtKB-KW"/>
</dbReference>
<dbReference type="PRINTS" id="PR00046">
    <property type="entry name" value="SIGMA70FCT"/>
</dbReference>
<dbReference type="SUPFAM" id="SSF88946">
    <property type="entry name" value="Sigma2 domain of RNA polymerase sigma factors"/>
    <property type="match status" value="1"/>
</dbReference>
<keyword evidence="1" id="KW-0805">Transcription regulation</keyword>
<feature type="domain" description="RNA polymerase sigma-70 region 4" evidence="6">
    <location>
        <begin position="213"/>
        <end position="265"/>
    </location>
</feature>
<dbReference type="RefSeq" id="WP_074932515.1">
    <property type="nucleotide sequence ID" value="NZ_FORI01000007.1"/>
</dbReference>
<dbReference type="InterPro" id="IPR000943">
    <property type="entry name" value="RNA_pol_sigma70"/>
</dbReference>
<sequence>MVRDFFKSEGVSLYGASLAPLSKTEEMKLAKLAANGDMQARETLIRANIRYALSYAKTFYGHGLSNEEVDEEAVIGLIKAIDHFDYTKGNKVITLAKMYIMNEIVSSCNKSGYIQRQSDERLRMILKINKALKKINTDCSQDQLIYKLSVKTGFNQKLISELLEETLPCVSLDESTGSEMGETKLSIIQDTSSYTPEDSAFYHIQKEALYKNLGKLEPLEKQIICMLYGLKPYKQPYSLAEIGKALGESKQYIHYIKQRALEKLKMHMEGMAA</sequence>
<dbReference type="InterPro" id="IPR036388">
    <property type="entry name" value="WH-like_DNA-bd_sf"/>
</dbReference>
<dbReference type="Gene3D" id="1.10.10.10">
    <property type="entry name" value="Winged helix-like DNA-binding domain superfamily/Winged helix DNA-binding domain"/>
    <property type="match status" value="1"/>
</dbReference>
<dbReference type="SUPFAM" id="SSF88659">
    <property type="entry name" value="Sigma3 and sigma4 domains of RNA polymerase sigma factors"/>
    <property type="match status" value="1"/>
</dbReference>